<organism evidence="2">
    <name type="scientific">Heterosigma akashiwo</name>
    <name type="common">Chromophytic alga</name>
    <name type="synonym">Heterosigma carterae</name>
    <dbReference type="NCBI Taxonomy" id="2829"/>
    <lineage>
        <taxon>Eukaryota</taxon>
        <taxon>Sar</taxon>
        <taxon>Stramenopiles</taxon>
        <taxon>Ochrophyta</taxon>
        <taxon>Raphidophyceae</taxon>
        <taxon>Chattonellales</taxon>
        <taxon>Chattonellaceae</taxon>
        <taxon>Heterosigma</taxon>
    </lineage>
</organism>
<dbReference type="SUPFAM" id="SSF48452">
    <property type="entry name" value="TPR-like"/>
    <property type="match status" value="2"/>
</dbReference>
<feature type="domain" description="GGDEF" evidence="1">
    <location>
        <begin position="550"/>
        <end position="687"/>
    </location>
</feature>
<dbReference type="GO" id="GO:0052621">
    <property type="term" value="F:diguanylate cyclase activity"/>
    <property type="evidence" value="ECO:0007669"/>
    <property type="project" value="TreeGrafter"/>
</dbReference>
<dbReference type="SMART" id="SM00267">
    <property type="entry name" value="GGDEF"/>
    <property type="match status" value="1"/>
</dbReference>
<dbReference type="Gene3D" id="3.30.70.270">
    <property type="match status" value="1"/>
</dbReference>
<protein>
    <recommendedName>
        <fullName evidence="1">GGDEF domain-containing protein</fullName>
    </recommendedName>
</protein>
<dbReference type="InterPro" id="IPR050469">
    <property type="entry name" value="Diguanylate_Cyclase"/>
</dbReference>
<dbReference type="InterPro" id="IPR043128">
    <property type="entry name" value="Rev_trsase/Diguanyl_cyclase"/>
</dbReference>
<dbReference type="NCBIfam" id="TIGR00254">
    <property type="entry name" value="GGDEF"/>
    <property type="match status" value="1"/>
</dbReference>
<dbReference type="AlphaFoldDB" id="A0A7S4D9B2"/>
<dbReference type="PROSITE" id="PS50887">
    <property type="entry name" value="GGDEF"/>
    <property type="match status" value="1"/>
</dbReference>
<dbReference type="EMBL" id="HBIU01031685">
    <property type="protein sequence ID" value="CAE0635880.1"/>
    <property type="molecule type" value="Transcribed_RNA"/>
</dbReference>
<dbReference type="InterPro" id="IPR011990">
    <property type="entry name" value="TPR-like_helical_dom_sf"/>
</dbReference>
<dbReference type="InterPro" id="IPR029787">
    <property type="entry name" value="Nucleotide_cyclase"/>
</dbReference>
<sequence>MAGWPDRCPRAIRPDFAPAHADGMLRGVEIRLAGRQAPMFAVVMHASQVFRFALGAVLLALLLAACSGGGDGPAPAAAPVDAALARDLDRIERASMARPAQFEQELRARGEALPAGSAARLDVIALRGLLAARARDRALTEQLAEQLRNWPAGEGRASAVVASASVGASYVIQSADMREARKQLMAVSAAEVEAAGPVHRWRYHQQLAAVTSDTGDLDASLAHCHAALRLAEQIGQPWRRALSLVQLAFTTFRADTPARAREFIAQALVEALKDPDPMTLNQVYTMRGIVHTDDGGDPAVVLQAWSDALDQATRAGADAVRALGLANLADYHLRQCHPARALELAEQALPLARATRSLTAEGAARSNIGLAKIALGKVAEGRAEARAAITLDEQQGALAYAADGWLDLGRFLERAGDLPGAVAAFREHRRARDRLLRDETRKLLLEAQERQDAEQRARDIELLNRDNALKAEQVHQQSLALTLWSALGGCIVVSLGLLYQAFRRVRRANEALAHSNASLKRQSETDPLTGLANRRHFQAAVKSLSGEGGLAASVFLIDIDHFKRINDAFGHAAGDAVLVEIARRLREAVREDDLIVRWGGEEFLIVVRTREGLFAPQLAQRMLDLIGGRPVQHEASEIPATASIGFVSLPVPPHGLRLPWESAIDLVDTVMYLAKSQGRNKAYGVDRIDAEDALSAAQLTARLESAWNEGLVGLQALHGPAVARTTDFGSEIPMSGSGAAASA</sequence>
<dbReference type="InterPro" id="IPR000160">
    <property type="entry name" value="GGDEF_dom"/>
</dbReference>
<proteinExistence type="predicted"/>
<dbReference type="CDD" id="cd01949">
    <property type="entry name" value="GGDEF"/>
    <property type="match status" value="1"/>
</dbReference>
<reference evidence="2" key="1">
    <citation type="submission" date="2021-01" db="EMBL/GenBank/DDBJ databases">
        <authorList>
            <person name="Corre E."/>
            <person name="Pelletier E."/>
            <person name="Niang G."/>
            <person name="Scheremetjew M."/>
            <person name="Finn R."/>
            <person name="Kale V."/>
            <person name="Holt S."/>
            <person name="Cochrane G."/>
            <person name="Meng A."/>
            <person name="Brown T."/>
            <person name="Cohen L."/>
        </authorList>
    </citation>
    <scope>NUCLEOTIDE SEQUENCE</scope>
    <source>
        <strain evidence="2">CCMP3107</strain>
    </source>
</reference>
<evidence type="ECO:0000313" key="2">
    <source>
        <dbReference type="EMBL" id="CAE0635880.1"/>
    </source>
</evidence>
<dbReference type="PANTHER" id="PTHR45138">
    <property type="entry name" value="REGULATORY COMPONENTS OF SENSORY TRANSDUCTION SYSTEM"/>
    <property type="match status" value="1"/>
</dbReference>
<dbReference type="SUPFAM" id="SSF55073">
    <property type="entry name" value="Nucleotide cyclase"/>
    <property type="match status" value="1"/>
</dbReference>
<name>A0A7S4D9B2_HETAK</name>
<dbReference type="GO" id="GO:0043709">
    <property type="term" value="P:cell adhesion involved in single-species biofilm formation"/>
    <property type="evidence" value="ECO:0007669"/>
    <property type="project" value="TreeGrafter"/>
</dbReference>
<dbReference type="Pfam" id="PF00990">
    <property type="entry name" value="GGDEF"/>
    <property type="match status" value="1"/>
</dbReference>
<dbReference type="InterPro" id="IPR019734">
    <property type="entry name" value="TPR_rpt"/>
</dbReference>
<gene>
    <name evidence="2" type="ORF">HAKA00212_LOCUS14640</name>
</gene>
<evidence type="ECO:0000259" key="1">
    <source>
        <dbReference type="PROSITE" id="PS50887"/>
    </source>
</evidence>
<dbReference type="Gene3D" id="1.25.40.10">
    <property type="entry name" value="Tetratricopeptide repeat domain"/>
    <property type="match status" value="1"/>
</dbReference>
<accession>A0A7S4D9B2</accession>
<dbReference type="SMART" id="SM00028">
    <property type="entry name" value="TPR"/>
    <property type="match status" value="4"/>
</dbReference>
<dbReference type="GO" id="GO:0005886">
    <property type="term" value="C:plasma membrane"/>
    <property type="evidence" value="ECO:0007669"/>
    <property type="project" value="TreeGrafter"/>
</dbReference>
<dbReference type="PANTHER" id="PTHR45138:SF9">
    <property type="entry name" value="DIGUANYLATE CYCLASE DGCM-RELATED"/>
    <property type="match status" value="1"/>
</dbReference>